<dbReference type="Proteomes" id="UP000789920">
    <property type="component" value="Unassembled WGS sequence"/>
</dbReference>
<dbReference type="EMBL" id="CAJVQC010016610">
    <property type="protein sequence ID" value="CAG8677957.1"/>
    <property type="molecule type" value="Genomic_DNA"/>
</dbReference>
<name>A0ACA9NVC7_9GLOM</name>
<protein>
    <submittedName>
        <fullName evidence="1">1645_t:CDS:1</fullName>
    </submittedName>
</protein>
<evidence type="ECO:0000313" key="2">
    <source>
        <dbReference type="Proteomes" id="UP000789920"/>
    </source>
</evidence>
<evidence type="ECO:0000313" key="1">
    <source>
        <dbReference type="EMBL" id="CAG8677957.1"/>
    </source>
</evidence>
<proteinExistence type="predicted"/>
<gene>
    <name evidence="1" type="ORF">RPERSI_LOCUS8976</name>
</gene>
<reference evidence="1" key="1">
    <citation type="submission" date="2021-06" db="EMBL/GenBank/DDBJ databases">
        <authorList>
            <person name="Kallberg Y."/>
            <person name="Tangrot J."/>
            <person name="Rosling A."/>
        </authorList>
    </citation>
    <scope>NUCLEOTIDE SEQUENCE</scope>
    <source>
        <strain evidence="1">MA461A</strain>
    </source>
</reference>
<feature type="non-terminal residue" evidence="1">
    <location>
        <position position="1"/>
    </location>
</feature>
<keyword evidence="2" id="KW-1185">Reference proteome</keyword>
<comment type="caution">
    <text evidence="1">The sequence shown here is derived from an EMBL/GenBank/DDBJ whole genome shotgun (WGS) entry which is preliminary data.</text>
</comment>
<organism evidence="1 2">
    <name type="scientific">Racocetra persica</name>
    <dbReference type="NCBI Taxonomy" id="160502"/>
    <lineage>
        <taxon>Eukaryota</taxon>
        <taxon>Fungi</taxon>
        <taxon>Fungi incertae sedis</taxon>
        <taxon>Mucoromycota</taxon>
        <taxon>Glomeromycotina</taxon>
        <taxon>Glomeromycetes</taxon>
        <taxon>Diversisporales</taxon>
        <taxon>Gigasporaceae</taxon>
        <taxon>Racocetra</taxon>
    </lineage>
</organism>
<sequence>LQQAQQDVEAFQYRSVCQQIKHPTANIHLLVLRSDINSSECIYTEIGTNKRLCQSSINIDTKNFSQNTEKASSNLHRNTSLDISNLGTYLITILFSNYTYSLFLEMPQRKGVLKEAIELSCKLLDLNLTTTVLSNL</sequence>
<accession>A0ACA9NVC7</accession>